<evidence type="ECO:0000313" key="6">
    <source>
        <dbReference type="EMBL" id="OWF66713.1"/>
    </source>
</evidence>
<evidence type="ECO:0000256" key="2">
    <source>
        <dbReference type="ARBA" id="ARBA00022692"/>
    </source>
</evidence>
<reference evidence="6 7" key="1">
    <citation type="submission" date="2017-03" db="EMBL/GenBank/DDBJ databases">
        <title>New species Polynucleobacter sp. MWH-EgelM1-30-B4.</title>
        <authorList>
            <person name="Hahn M.W."/>
        </authorList>
    </citation>
    <scope>NUCLEOTIDE SEQUENCE [LARGE SCALE GENOMIC DNA]</scope>
    <source>
        <strain evidence="6 7">MWH-EgelM1-30-B4</strain>
    </source>
</reference>
<gene>
    <name evidence="6" type="ORF">B6A14_01665</name>
</gene>
<feature type="transmembrane region" description="Helical" evidence="5">
    <location>
        <begin position="39"/>
        <end position="60"/>
    </location>
</feature>
<keyword evidence="4 5" id="KW-0472">Membrane</keyword>
<evidence type="ECO:0000313" key="7">
    <source>
        <dbReference type="Proteomes" id="UP000196880"/>
    </source>
</evidence>
<dbReference type="InterPro" id="IPR002781">
    <property type="entry name" value="TM_pro_TauE-like"/>
</dbReference>
<feature type="transmembrane region" description="Helical" evidence="5">
    <location>
        <begin position="100"/>
        <end position="119"/>
    </location>
</feature>
<dbReference type="GO" id="GO:0005886">
    <property type="term" value="C:plasma membrane"/>
    <property type="evidence" value="ECO:0007669"/>
    <property type="project" value="UniProtKB-SubCell"/>
</dbReference>
<protein>
    <recommendedName>
        <fullName evidence="5">Probable membrane transporter protein</fullName>
    </recommendedName>
</protein>
<keyword evidence="2 5" id="KW-0812">Transmembrane</keyword>
<comment type="similarity">
    <text evidence="5">Belongs to the 4-toluene sulfonate uptake permease (TSUP) (TC 2.A.102) family.</text>
</comment>
<keyword evidence="3 5" id="KW-1133">Transmembrane helix</keyword>
<evidence type="ECO:0000256" key="4">
    <source>
        <dbReference type="ARBA" id="ARBA00023136"/>
    </source>
</evidence>
<sequence>MFQDLLLQALVLGVLGLGAGVLGGVIGFGTTIILMPALVYFYGPIQAIPVIALVATVANLSRIFLWWSVINWKVCFVYSVTAIPAVMLGVNTLVTLNDRLVEITLGLFLILLIPIRRWMRKQNFYLKLWQMSLVGAVIGYLTGIVATTGAINTPFFLAFGLSKGAYLGTEAASTLSILFTKGITFHQLGFLNVTAIIQGLLIGSCVLVGSIFSKRIVLALPEKKFLLLMELVMLISGLSILAMSL</sequence>
<feature type="transmembrane region" description="Helical" evidence="5">
    <location>
        <begin position="131"/>
        <end position="151"/>
    </location>
</feature>
<evidence type="ECO:0000256" key="5">
    <source>
        <dbReference type="RuleBase" id="RU363041"/>
    </source>
</evidence>
<comment type="subcellular location">
    <subcellularLocation>
        <location evidence="5">Cell membrane</location>
        <topology evidence="5">Multi-pass membrane protein</topology>
    </subcellularLocation>
    <subcellularLocation>
        <location evidence="1">Membrane</location>
        <topology evidence="1">Multi-pass membrane protein</topology>
    </subcellularLocation>
</comment>
<comment type="caution">
    <text evidence="6">The sequence shown here is derived from an EMBL/GenBank/DDBJ whole genome shotgun (WGS) entry which is preliminary data.</text>
</comment>
<evidence type="ECO:0000256" key="3">
    <source>
        <dbReference type="ARBA" id="ARBA00022989"/>
    </source>
</evidence>
<keyword evidence="5" id="KW-1003">Cell membrane</keyword>
<keyword evidence="7" id="KW-1185">Reference proteome</keyword>
<feature type="transmembrane region" description="Helical" evidence="5">
    <location>
        <begin position="72"/>
        <end position="94"/>
    </location>
</feature>
<feature type="transmembrane region" description="Helical" evidence="5">
    <location>
        <begin position="225"/>
        <end position="244"/>
    </location>
</feature>
<dbReference type="OrthoDB" id="119832at2"/>
<organism evidence="6 7">
    <name type="scientific">Polynucleobacter hirudinilacicola</name>
    <dbReference type="NCBI Taxonomy" id="1743166"/>
    <lineage>
        <taxon>Bacteria</taxon>
        <taxon>Pseudomonadati</taxon>
        <taxon>Pseudomonadota</taxon>
        <taxon>Betaproteobacteria</taxon>
        <taxon>Burkholderiales</taxon>
        <taxon>Burkholderiaceae</taxon>
        <taxon>Polynucleobacter</taxon>
    </lineage>
</organism>
<dbReference type="RefSeq" id="WP_087908734.1">
    <property type="nucleotide sequence ID" value="NZ_NAIA01000001.1"/>
</dbReference>
<proteinExistence type="inferred from homology"/>
<evidence type="ECO:0000256" key="1">
    <source>
        <dbReference type="ARBA" id="ARBA00004141"/>
    </source>
</evidence>
<dbReference type="PANTHER" id="PTHR43483">
    <property type="entry name" value="MEMBRANE TRANSPORTER PROTEIN HI_0806-RELATED"/>
    <property type="match status" value="1"/>
</dbReference>
<feature type="transmembrane region" description="Helical" evidence="5">
    <location>
        <begin position="190"/>
        <end position="213"/>
    </location>
</feature>
<dbReference type="Proteomes" id="UP000196880">
    <property type="component" value="Unassembled WGS sequence"/>
</dbReference>
<name>A0A210S0D3_9BURK</name>
<dbReference type="EMBL" id="NAIA01000001">
    <property type="protein sequence ID" value="OWF66713.1"/>
    <property type="molecule type" value="Genomic_DNA"/>
</dbReference>
<dbReference type="PANTHER" id="PTHR43483:SF3">
    <property type="entry name" value="MEMBRANE TRANSPORTER PROTEIN HI_0806-RELATED"/>
    <property type="match status" value="1"/>
</dbReference>
<dbReference type="Pfam" id="PF01925">
    <property type="entry name" value="TauE"/>
    <property type="match status" value="1"/>
</dbReference>
<dbReference type="AlphaFoldDB" id="A0A210S0D3"/>
<accession>A0A210S0D3</accession>